<dbReference type="HOGENOM" id="CLU_000288_138_12_1"/>
<feature type="domain" description="Heterokaryon incompatibility" evidence="1">
    <location>
        <begin position="40"/>
        <end position="144"/>
    </location>
</feature>
<dbReference type="Pfam" id="PF06985">
    <property type="entry name" value="HET"/>
    <property type="match status" value="1"/>
</dbReference>
<dbReference type="PANTHER" id="PTHR10622:SF10">
    <property type="entry name" value="HET DOMAIN-CONTAINING PROTEIN"/>
    <property type="match status" value="1"/>
</dbReference>
<dbReference type="InterPro" id="IPR010730">
    <property type="entry name" value="HET"/>
</dbReference>
<keyword evidence="4" id="KW-1185">Reference proteome</keyword>
<evidence type="ECO:0000259" key="1">
    <source>
        <dbReference type="Pfam" id="PF06985"/>
    </source>
</evidence>
<proteinExistence type="predicted"/>
<evidence type="ECO:0000313" key="3">
    <source>
        <dbReference type="EMBL" id="KIM53140.1"/>
    </source>
</evidence>
<dbReference type="InterPro" id="IPR058525">
    <property type="entry name" value="DUF8212"/>
</dbReference>
<organism evidence="3 4">
    <name type="scientific">Scleroderma citrinum Foug A</name>
    <dbReference type="NCBI Taxonomy" id="1036808"/>
    <lineage>
        <taxon>Eukaryota</taxon>
        <taxon>Fungi</taxon>
        <taxon>Dikarya</taxon>
        <taxon>Basidiomycota</taxon>
        <taxon>Agaricomycotina</taxon>
        <taxon>Agaricomycetes</taxon>
        <taxon>Agaricomycetidae</taxon>
        <taxon>Boletales</taxon>
        <taxon>Sclerodermatineae</taxon>
        <taxon>Sclerodermataceae</taxon>
        <taxon>Scleroderma</taxon>
    </lineage>
</organism>
<evidence type="ECO:0000259" key="2">
    <source>
        <dbReference type="Pfam" id="PF26640"/>
    </source>
</evidence>
<reference evidence="3 4" key="1">
    <citation type="submission" date="2014-04" db="EMBL/GenBank/DDBJ databases">
        <authorList>
            <consortium name="DOE Joint Genome Institute"/>
            <person name="Kuo A."/>
            <person name="Kohler A."/>
            <person name="Nagy L.G."/>
            <person name="Floudas D."/>
            <person name="Copeland A."/>
            <person name="Barry K.W."/>
            <person name="Cichocki N."/>
            <person name="Veneault-Fourrey C."/>
            <person name="LaButti K."/>
            <person name="Lindquist E.A."/>
            <person name="Lipzen A."/>
            <person name="Lundell T."/>
            <person name="Morin E."/>
            <person name="Murat C."/>
            <person name="Sun H."/>
            <person name="Tunlid A."/>
            <person name="Henrissat B."/>
            <person name="Grigoriev I.V."/>
            <person name="Hibbett D.S."/>
            <person name="Martin F."/>
            <person name="Nordberg H.P."/>
            <person name="Cantor M.N."/>
            <person name="Hua S.X."/>
        </authorList>
    </citation>
    <scope>NUCLEOTIDE SEQUENCE [LARGE SCALE GENOMIC DNA]</scope>
    <source>
        <strain evidence="3 4">Foug A</strain>
    </source>
</reference>
<sequence length="536" mass="62200">MYLINVKSFLKREQAIVSQWPVNRRASKILDCRDYESTKYAILSHRWMEKELGETAEVNYEEMVELANMDTKKRDEIRDRAGYQKIFRSCKQAEMDKLEWLWVDTCCIDKRSSAELSEAINSMYRWYEKSARCYAYLHDVPYQSFPTKFDSWRYEKFNGWPEWFSRGWTLQELIAPNDVRFFNEDWQFIGDKRTHSSTLQTITRVPQNILTNGFSLTRPCVAQIMSWAADRNTSRVEDKAYSLMGLLGVNMGMLYGEGKRAFHRLQLEIIRMSNDQSIFAWDPDGKIGRSGSVLADEPSYFRACSGMQTMEIDKFKKTLNADMSTEEEERLGSFLVTNRGIQIYLPFRSSSGSDTVLAATLQCSASEGQTPVTIYLTLWKSNYCRFFGSQPETAFPKESVPTFRQLYLTYQDAPHDPIFEFDDEAVFEPGFSSSSIYPEHMDRNKVELTNSNPLCVRTYVNRPLDCYFSVGVGQCFGQVWINVLEHSGRSQDVIAKDEYREMQIRGPGLVRSMVEASRGHSRISTKYTCLHQTQWA</sequence>
<dbReference type="Proteomes" id="UP000053989">
    <property type="component" value="Unassembled WGS sequence"/>
</dbReference>
<gene>
    <name evidence="3" type="ORF">SCLCIDRAFT_461282</name>
</gene>
<dbReference type="STRING" id="1036808.A0A0C3CX67"/>
<name>A0A0C3CX67_9AGAM</name>
<dbReference type="InParanoid" id="A0A0C3CX67"/>
<reference evidence="4" key="2">
    <citation type="submission" date="2015-01" db="EMBL/GenBank/DDBJ databases">
        <title>Evolutionary Origins and Diversification of the Mycorrhizal Mutualists.</title>
        <authorList>
            <consortium name="DOE Joint Genome Institute"/>
            <consortium name="Mycorrhizal Genomics Consortium"/>
            <person name="Kohler A."/>
            <person name="Kuo A."/>
            <person name="Nagy L.G."/>
            <person name="Floudas D."/>
            <person name="Copeland A."/>
            <person name="Barry K.W."/>
            <person name="Cichocki N."/>
            <person name="Veneault-Fourrey C."/>
            <person name="LaButti K."/>
            <person name="Lindquist E.A."/>
            <person name="Lipzen A."/>
            <person name="Lundell T."/>
            <person name="Morin E."/>
            <person name="Murat C."/>
            <person name="Riley R."/>
            <person name="Ohm R."/>
            <person name="Sun H."/>
            <person name="Tunlid A."/>
            <person name="Henrissat B."/>
            <person name="Grigoriev I.V."/>
            <person name="Hibbett D.S."/>
            <person name="Martin F."/>
        </authorList>
    </citation>
    <scope>NUCLEOTIDE SEQUENCE [LARGE SCALE GENOMIC DNA]</scope>
    <source>
        <strain evidence="4">Foug A</strain>
    </source>
</reference>
<dbReference type="OrthoDB" id="5122891at2759"/>
<feature type="domain" description="DUF8212" evidence="2">
    <location>
        <begin position="260"/>
        <end position="282"/>
    </location>
</feature>
<accession>A0A0C3CX67</accession>
<dbReference type="AlphaFoldDB" id="A0A0C3CX67"/>
<protein>
    <submittedName>
        <fullName evidence="3">Uncharacterized protein</fullName>
    </submittedName>
</protein>
<dbReference type="PANTHER" id="PTHR10622">
    <property type="entry name" value="HET DOMAIN-CONTAINING PROTEIN"/>
    <property type="match status" value="1"/>
</dbReference>
<dbReference type="Pfam" id="PF26640">
    <property type="entry name" value="DUF8212"/>
    <property type="match status" value="1"/>
</dbReference>
<dbReference type="EMBL" id="KN822189">
    <property type="protein sequence ID" value="KIM53140.1"/>
    <property type="molecule type" value="Genomic_DNA"/>
</dbReference>
<evidence type="ECO:0000313" key="4">
    <source>
        <dbReference type="Proteomes" id="UP000053989"/>
    </source>
</evidence>